<dbReference type="AlphaFoldDB" id="A0A3N4JAR6"/>
<feature type="domain" description="Rhodopsin" evidence="7">
    <location>
        <begin position="25"/>
        <end position="159"/>
    </location>
</feature>
<dbReference type="PANTHER" id="PTHR33048">
    <property type="entry name" value="PTH11-LIKE INTEGRAL MEMBRANE PROTEIN (AFU_ORTHOLOGUE AFUA_5G11245)"/>
    <property type="match status" value="1"/>
</dbReference>
<evidence type="ECO:0000256" key="6">
    <source>
        <dbReference type="SAM" id="Phobius"/>
    </source>
</evidence>
<feature type="transmembrane region" description="Helical" evidence="6">
    <location>
        <begin position="113"/>
        <end position="134"/>
    </location>
</feature>
<keyword evidence="2 6" id="KW-0812">Transmembrane</keyword>
<evidence type="ECO:0000256" key="3">
    <source>
        <dbReference type="ARBA" id="ARBA00022989"/>
    </source>
</evidence>
<evidence type="ECO:0000313" key="8">
    <source>
        <dbReference type="EMBL" id="RPA95379.1"/>
    </source>
</evidence>
<dbReference type="PANTHER" id="PTHR33048:SF129">
    <property type="entry name" value="INTEGRAL MEMBRANE PROTEIN-RELATED"/>
    <property type="match status" value="1"/>
</dbReference>
<comment type="subcellular location">
    <subcellularLocation>
        <location evidence="1">Membrane</location>
        <topology evidence="1">Multi-pass membrane protein</topology>
    </subcellularLocation>
</comment>
<dbReference type="Pfam" id="PF20684">
    <property type="entry name" value="Fung_rhodopsin"/>
    <property type="match status" value="1"/>
</dbReference>
<evidence type="ECO:0000256" key="5">
    <source>
        <dbReference type="ARBA" id="ARBA00038359"/>
    </source>
</evidence>
<dbReference type="InterPro" id="IPR049326">
    <property type="entry name" value="Rhodopsin_dom_fungi"/>
</dbReference>
<reference evidence="8 9" key="1">
    <citation type="journal article" date="2018" name="Nat. Ecol. Evol.">
        <title>Pezizomycetes genomes reveal the molecular basis of ectomycorrhizal truffle lifestyle.</title>
        <authorList>
            <person name="Murat C."/>
            <person name="Payen T."/>
            <person name="Noel B."/>
            <person name="Kuo A."/>
            <person name="Morin E."/>
            <person name="Chen J."/>
            <person name="Kohler A."/>
            <person name="Krizsan K."/>
            <person name="Balestrini R."/>
            <person name="Da Silva C."/>
            <person name="Montanini B."/>
            <person name="Hainaut M."/>
            <person name="Levati E."/>
            <person name="Barry K.W."/>
            <person name="Belfiori B."/>
            <person name="Cichocki N."/>
            <person name="Clum A."/>
            <person name="Dockter R.B."/>
            <person name="Fauchery L."/>
            <person name="Guy J."/>
            <person name="Iotti M."/>
            <person name="Le Tacon F."/>
            <person name="Lindquist E.A."/>
            <person name="Lipzen A."/>
            <person name="Malagnac F."/>
            <person name="Mello A."/>
            <person name="Molinier V."/>
            <person name="Miyauchi S."/>
            <person name="Poulain J."/>
            <person name="Riccioni C."/>
            <person name="Rubini A."/>
            <person name="Sitrit Y."/>
            <person name="Splivallo R."/>
            <person name="Traeger S."/>
            <person name="Wang M."/>
            <person name="Zifcakova L."/>
            <person name="Wipf D."/>
            <person name="Zambonelli A."/>
            <person name="Paolocci F."/>
            <person name="Nowrousian M."/>
            <person name="Ottonello S."/>
            <person name="Baldrian P."/>
            <person name="Spatafora J.W."/>
            <person name="Henrissat B."/>
            <person name="Nagy L.G."/>
            <person name="Aury J.M."/>
            <person name="Wincker P."/>
            <person name="Grigoriev I.V."/>
            <person name="Bonfante P."/>
            <person name="Martin F.M."/>
        </authorList>
    </citation>
    <scope>NUCLEOTIDE SEQUENCE [LARGE SCALE GENOMIC DNA]</scope>
    <source>
        <strain evidence="8 9">120613-1</strain>
    </source>
</reference>
<evidence type="ECO:0000259" key="7">
    <source>
        <dbReference type="Pfam" id="PF20684"/>
    </source>
</evidence>
<evidence type="ECO:0000256" key="2">
    <source>
        <dbReference type="ARBA" id="ARBA00022692"/>
    </source>
</evidence>
<proteinExistence type="inferred from homology"/>
<feature type="transmembrane region" description="Helical" evidence="6">
    <location>
        <begin position="253"/>
        <end position="269"/>
    </location>
</feature>
<gene>
    <name evidence="8" type="ORF">L873DRAFT_1316661</name>
</gene>
<organism evidence="8 9">
    <name type="scientific">Choiromyces venosus 120613-1</name>
    <dbReference type="NCBI Taxonomy" id="1336337"/>
    <lineage>
        <taxon>Eukaryota</taxon>
        <taxon>Fungi</taxon>
        <taxon>Dikarya</taxon>
        <taxon>Ascomycota</taxon>
        <taxon>Pezizomycotina</taxon>
        <taxon>Pezizomycetes</taxon>
        <taxon>Pezizales</taxon>
        <taxon>Tuberaceae</taxon>
        <taxon>Choiromyces</taxon>
    </lineage>
</organism>
<evidence type="ECO:0000313" key="9">
    <source>
        <dbReference type="Proteomes" id="UP000276215"/>
    </source>
</evidence>
<dbReference type="GO" id="GO:0016020">
    <property type="term" value="C:membrane"/>
    <property type="evidence" value="ECO:0007669"/>
    <property type="project" value="UniProtKB-SubCell"/>
</dbReference>
<dbReference type="Proteomes" id="UP000276215">
    <property type="component" value="Unassembled WGS sequence"/>
</dbReference>
<keyword evidence="3 6" id="KW-1133">Transmembrane helix</keyword>
<evidence type="ECO:0000256" key="1">
    <source>
        <dbReference type="ARBA" id="ARBA00004141"/>
    </source>
</evidence>
<accession>A0A3N4JAR6</accession>
<protein>
    <recommendedName>
        <fullName evidence="7">Rhodopsin domain-containing protein</fullName>
    </recommendedName>
</protein>
<comment type="similarity">
    <text evidence="5">Belongs to the SAT4 family.</text>
</comment>
<sequence>MSIRNAGADSHVEHCLRGGSDSVRRLFVRLRMLRSGGRDDFAFVMATTLLTANAILTCVASKYRFGMYIWDIKPDIAMALGITRLYNPSMLAVKLSILPFYKRIFSSKTFGKVLPGTGLFVTAIAITFTLANLLRRQPAAYYWGRAIPNLKCIKSECAILYQCCVEHFHRLADLGAATTAFEEVGVASEGEDSAGVYLLVGGFCHPLYQYQCYTFRNFDLRSETHSREMFILLQIHTVIMSGHLWYTIPTLPIAVYSVISFYSIWGLWLS</sequence>
<evidence type="ECO:0000256" key="4">
    <source>
        <dbReference type="ARBA" id="ARBA00023136"/>
    </source>
</evidence>
<keyword evidence="9" id="KW-1185">Reference proteome</keyword>
<feature type="transmembrane region" description="Helical" evidence="6">
    <location>
        <begin position="41"/>
        <end position="60"/>
    </location>
</feature>
<dbReference type="InterPro" id="IPR052337">
    <property type="entry name" value="SAT4-like"/>
</dbReference>
<feature type="transmembrane region" description="Helical" evidence="6">
    <location>
        <begin position="81"/>
        <end position="101"/>
    </location>
</feature>
<dbReference type="OrthoDB" id="5273647at2759"/>
<name>A0A3N4JAR6_9PEZI</name>
<keyword evidence="4 6" id="KW-0472">Membrane</keyword>
<dbReference type="EMBL" id="ML120426">
    <property type="protein sequence ID" value="RPA95379.1"/>
    <property type="molecule type" value="Genomic_DNA"/>
</dbReference>